<dbReference type="PANTHER" id="PTHR42776">
    <property type="entry name" value="SERINE PEPTIDASE S9 FAMILY MEMBER"/>
    <property type="match status" value="1"/>
</dbReference>
<evidence type="ECO:0000256" key="3">
    <source>
        <dbReference type="ARBA" id="ARBA00032284"/>
    </source>
</evidence>
<comment type="function">
    <text evidence="5">This enzyme catalyzes the hydrolysis of the N-terminal peptide bond of an N-acetylated peptide to generate an N-acetylated amino acid and a peptide with a free N-terminus. It preferentially cleaves off Ac-Ala, Ac-Met and Ac-Ser. Also, involved in the degradation of oxidized and glycated proteins.</text>
</comment>
<dbReference type="InterPro" id="IPR002470">
    <property type="entry name" value="Peptidase_S9A"/>
</dbReference>
<dbReference type="PANTHER" id="PTHR42776:SF27">
    <property type="entry name" value="DIPEPTIDYL PEPTIDASE FAMILY MEMBER 6"/>
    <property type="match status" value="1"/>
</dbReference>
<accession>A0A6J4VF17</accession>
<evidence type="ECO:0000313" key="7">
    <source>
        <dbReference type="EMBL" id="CAA9577408.1"/>
    </source>
</evidence>
<proteinExistence type="predicted"/>
<dbReference type="SUPFAM" id="SSF53474">
    <property type="entry name" value="alpha/beta-Hydrolases"/>
    <property type="match status" value="1"/>
</dbReference>
<protein>
    <recommendedName>
        <fullName evidence="4">Acyl-peptide hydrolase</fullName>
    </recommendedName>
    <alternativeName>
        <fullName evidence="3">Acylaminoacyl-peptidase</fullName>
    </alternativeName>
</protein>
<dbReference type="Gene3D" id="2.120.10.30">
    <property type="entry name" value="TolB, C-terminal domain"/>
    <property type="match status" value="3"/>
</dbReference>
<evidence type="ECO:0000256" key="2">
    <source>
        <dbReference type="ARBA" id="ARBA00022990"/>
    </source>
</evidence>
<name>A0A6J4VF17_9BACT</name>
<keyword evidence="2" id="KW-0007">Acetylation</keyword>
<dbReference type="InterPro" id="IPR011042">
    <property type="entry name" value="6-blade_b-propeller_TolB-like"/>
</dbReference>
<dbReference type="Pfam" id="PF00326">
    <property type="entry name" value="Peptidase_S9"/>
    <property type="match status" value="1"/>
</dbReference>
<dbReference type="PRINTS" id="PR00862">
    <property type="entry name" value="PROLIGOPTASE"/>
</dbReference>
<gene>
    <name evidence="7" type="ORF">AVDCRST_MAG49-4397</name>
</gene>
<reference evidence="7" key="1">
    <citation type="submission" date="2020-02" db="EMBL/GenBank/DDBJ databases">
        <authorList>
            <person name="Meier V. D."/>
        </authorList>
    </citation>
    <scope>NUCLEOTIDE SEQUENCE</scope>
    <source>
        <strain evidence="7">AVDCRST_MAG49</strain>
    </source>
</reference>
<feature type="domain" description="Peptidase S9 prolyl oligopeptidase catalytic" evidence="6">
    <location>
        <begin position="408"/>
        <end position="615"/>
    </location>
</feature>
<dbReference type="GO" id="GO:0004252">
    <property type="term" value="F:serine-type endopeptidase activity"/>
    <property type="evidence" value="ECO:0007669"/>
    <property type="project" value="InterPro"/>
</dbReference>
<evidence type="ECO:0000259" key="6">
    <source>
        <dbReference type="Pfam" id="PF00326"/>
    </source>
</evidence>
<evidence type="ECO:0000256" key="1">
    <source>
        <dbReference type="ARBA" id="ARBA00022801"/>
    </source>
</evidence>
<dbReference type="InterPro" id="IPR001375">
    <property type="entry name" value="Peptidase_S9_cat"/>
</dbReference>
<evidence type="ECO:0000256" key="5">
    <source>
        <dbReference type="ARBA" id="ARBA00045885"/>
    </source>
</evidence>
<dbReference type="Gene3D" id="3.40.50.1820">
    <property type="entry name" value="alpha/beta hydrolase"/>
    <property type="match status" value="1"/>
</dbReference>
<dbReference type="AlphaFoldDB" id="A0A6J4VF17"/>
<organism evidence="7">
    <name type="scientific">uncultured Thermomicrobiales bacterium</name>
    <dbReference type="NCBI Taxonomy" id="1645740"/>
    <lineage>
        <taxon>Bacteria</taxon>
        <taxon>Pseudomonadati</taxon>
        <taxon>Thermomicrobiota</taxon>
        <taxon>Thermomicrobia</taxon>
        <taxon>Thermomicrobiales</taxon>
        <taxon>environmental samples</taxon>
    </lineage>
</organism>
<dbReference type="InterPro" id="IPR029058">
    <property type="entry name" value="AB_hydrolase_fold"/>
</dbReference>
<dbReference type="GO" id="GO:0006508">
    <property type="term" value="P:proteolysis"/>
    <property type="evidence" value="ECO:0007669"/>
    <property type="project" value="InterPro"/>
</dbReference>
<keyword evidence="1" id="KW-0378">Hydrolase</keyword>
<dbReference type="InterPro" id="IPR002471">
    <property type="entry name" value="Pept_S9_AS"/>
</dbReference>
<evidence type="ECO:0000256" key="4">
    <source>
        <dbReference type="ARBA" id="ARBA00032596"/>
    </source>
</evidence>
<dbReference type="EMBL" id="CADCWG010000311">
    <property type="protein sequence ID" value="CAA9577408.1"/>
    <property type="molecule type" value="Genomic_DNA"/>
</dbReference>
<sequence length="617" mass="65781">MRDGQQDGRLDPTPYFAVPAATTPAWLSGGRLAFLWDRSGVPQVWLREPGTAEPRQLTDFPDRIGTLAATPGGDRLLFGMDRGGDERHQLWSVAVDQPAGDGAAGAASSEDAPRARPLTADPAAIHRLGPVAADGRRLAFSANGRDHRFFDVLLLGLDDPAAVPTLALAHDELLEPVAFAPDGRLLVHRANTNLDGDLFLVPADGGPPRHLTPHEGEASFHHSAFEEGGDGVLLVSNRDRDRAVLARIDLTTGEETVLAEDPDWEVEAVAVVPDGDCLAYTVNVDGASRLALRDIGSGEERAVTGLPPGVVDGLVWSPEGDRLAFSLSGATDPSAVWSCGRDGVARRETPVDLGTLDAAALVAPETIRYPTFDGRSIPALWFQPPGPGPFPVVVEVHGGPESQRRPAFAPITQYLLGLGFAVLAPNVRGSTGYGKAYCHLDDIERRPDAVADLAAANAWLRRRPDVDPARLAVMGQSYGGFMVLAALTTQPDLWAVGVDVVGIADFATFLANTGPWRRETRAAEYGDPVRDAATLRAISPLHRADRIAVPLLVIHGRNDPRVPLSEAEQIVAAIRGRGGEVELHVFDDEGHGLVKRANRVDGYGAVGAFLRRLIGED</sequence>
<dbReference type="SUPFAM" id="SSF82171">
    <property type="entry name" value="DPP6 N-terminal domain-like"/>
    <property type="match status" value="1"/>
</dbReference>
<dbReference type="PROSITE" id="PS00708">
    <property type="entry name" value="PRO_ENDOPEP_SER"/>
    <property type="match status" value="1"/>
</dbReference>